<dbReference type="InterPro" id="IPR005625">
    <property type="entry name" value="PepSY-ass_TM"/>
</dbReference>
<dbReference type="RefSeq" id="WP_216127870.1">
    <property type="nucleotide sequence ID" value="NZ_CP064782.1"/>
</dbReference>
<protein>
    <submittedName>
        <fullName evidence="2">PepSY domain-containing protein</fullName>
    </submittedName>
</protein>
<dbReference type="AlphaFoldDB" id="A0A975XUV5"/>
<gene>
    <name evidence="2" type="ORF">Azoinq_00785</name>
</gene>
<sequence>MGPFHSFRPFRPFLVLAHRWLGLTTALFLFLAGLTGAVIAWDHELDGWLNPDFFQAGPGTPQAPLALADSLERREPRLRVTYLPLSVEPGHSLVLFVAPRTDPATGQPYALDFNQVALDPVSGRELGRREWGRLSLDRRHLIPCLYQFHYSLQLPAAWGLPLGTLFMGGIALLWLVDGLVALVLAFPSPKTWRQSFRFRWKAGGYRLNFDLHRSGGVWLFPLLTVLALTSVAMNLGEPLVRPLVGLFSPLTPTPGELAAARPSPGGTAVPWSRGAILARAVGEARNRGWQAGPGGMYESPAGYYGVGFFPPGKEHGDGGLGNPWLYLDRRDGRLLGADTPGQGSGGDIFLQAMFPLHSGRILGLPGRVLVSCGGGLVALLSLTGVVIWARKRRARRAQGAGQPGKGKVPVCLESLP</sequence>
<evidence type="ECO:0000313" key="2">
    <source>
        <dbReference type="EMBL" id="QWT49188.1"/>
    </source>
</evidence>
<dbReference type="Pfam" id="PF03929">
    <property type="entry name" value="PepSY_TM"/>
    <property type="match status" value="1"/>
</dbReference>
<feature type="transmembrane region" description="Helical" evidence="1">
    <location>
        <begin position="216"/>
        <end position="236"/>
    </location>
</feature>
<reference evidence="2" key="1">
    <citation type="submission" date="2020-11" db="EMBL/GenBank/DDBJ databases">
        <title>Azospira inquinata sp. nov.</title>
        <authorList>
            <person name="Moe W.M."/>
            <person name="Mikes M.C."/>
        </authorList>
    </citation>
    <scope>NUCLEOTIDE SEQUENCE</scope>
    <source>
        <strain evidence="2">Azo-3</strain>
    </source>
</reference>
<keyword evidence="1" id="KW-0812">Transmembrane</keyword>
<keyword evidence="1" id="KW-1133">Transmembrane helix</keyword>
<accession>A0A975XUV5</accession>
<feature type="transmembrane region" description="Helical" evidence="1">
    <location>
        <begin position="368"/>
        <end position="389"/>
    </location>
</feature>
<dbReference type="KEGG" id="aiq:Azoinq_00785"/>
<dbReference type="PANTHER" id="PTHR34219:SF5">
    <property type="entry name" value="BLR4505 PROTEIN"/>
    <property type="match status" value="1"/>
</dbReference>
<evidence type="ECO:0000256" key="1">
    <source>
        <dbReference type="SAM" id="Phobius"/>
    </source>
</evidence>
<dbReference type="Proteomes" id="UP000683428">
    <property type="component" value="Chromosome"/>
</dbReference>
<name>A0A975XUV5_9RHOO</name>
<dbReference type="EMBL" id="CP064782">
    <property type="protein sequence ID" value="QWT49188.1"/>
    <property type="molecule type" value="Genomic_DNA"/>
</dbReference>
<feature type="transmembrane region" description="Helical" evidence="1">
    <location>
        <begin position="20"/>
        <end position="41"/>
    </location>
</feature>
<evidence type="ECO:0000313" key="3">
    <source>
        <dbReference type="Proteomes" id="UP000683428"/>
    </source>
</evidence>
<organism evidence="2 3">
    <name type="scientific">Azospira inquinata</name>
    <dbReference type="NCBI Taxonomy" id="2785627"/>
    <lineage>
        <taxon>Bacteria</taxon>
        <taxon>Pseudomonadati</taxon>
        <taxon>Pseudomonadota</taxon>
        <taxon>Betaproteobacteria</taxon>
        <taxon>Rhodocyclales</taxon>
        <taxon>Rhodocyclaceae</taxon>
        <taxon>Azospira</taxon>
    </lineage>
</organism>
<proteinExistence type="predicted"/>
<keyword evidence="1" id="KW-0472">Membrane</keyword>
<feature type="transmembrane region" description="Helical" evidence="1">
    <location>
        <begin position="165"/>
        <end position="187"/>
    </location>
</feature>
<dbReference type="PANTHER" id="PTHR34219">
    <property type="entry name" value="IRON-REGULATED INNER MEMBRANE PROTEIN-RELATED"/>
    <property type="match status" value="1"/>
</dbReference>
<keyword evidence="3" id="KW-1185">Reference proteome</keyword>